<protein>
    <recommendedName>
        <fullName evidence="4">DNA-directed RNA polymerase III subunit</fullName>
    </recommendedName>
</protein>
<feature type="compositionally biased region" description="Acidic residues" evidence="5">
    <location>
        <begin position="161"/>
        <end position="192"/>
    </location>
</feature>
<gene>
    <name evidence="7" type="ORF">SAMEA4029009_CIC11G00000005323</name>
    <name evidence="6" type="ORF">SAMEA4029010_CIC11G00000002324</name>
</gene>
<comment type="function">
    <text evidence="4">DNA-dependent RNA polymerase catalyzes the transcription of DNA into RNA using the four ribonucleoside triphosphates as substrates. Specific peripheric component of RNA polymerase III which synthesizes small RNAs, such as 5S rRNA and tRNAs.</text>
</comment>
<evidence type="ECO:0000256" key="4">
    <source>
        <dbReference type="PIRNR" id="PIRNR000777"/>
    </source>
</evidence>
<evidence type="ECO:0000256" key="3">
    <source>
        <dbReference type="ARBA" id="ARBA00023242"/>
    </source>
</evidence>
<comment type="subcellular location">
    <subcellularLocation>
        <location evidence="1 4">Nucleus</location>
    </subcellularLocation>
</comment>
<feature type="region of interest" description="Disordered" evidence="5">
    <location>
        <begin position="159"/>
        <end position="215"/>
    </location>
</feature>
<keyword evidence="3 4" id="KW-0539">Nucleus</keyword>
<name>A0A1L0G8F3_9ASCO</name>
<dbReference type="PIRSF" id="PIRSF000777">
    <property type="entry name" value="RNA_polIII_C31"/>
    <property type="match status" value="1"/>
</dbReference>
<organism evidence="7 8">
    <name type="scientific">Sungouiella intermedia</name>
    <dbReference type="NCBI Taxonomy" id="45354"/>
    <lineage>
        <taxon>Eukaryota</taxon>
        <taxon>Fungi</taxon>
        <taxon>Dikarya</taxon>
        <taxon>Ascomycota</taxon>
        <taxon>Saccharomycotina</taxon>
        <taxon>Pichiomycetes</taxon>
        <taxon>Metschnikowiaceae</taxon>
        <taxon>Sungouiella</taxon>
    </lineage>
</organism>
<evidence type="ECO:0000256" key="5">
    <source>
        <dbReference type="SAM" id="MobiDB-lite"/>
    </source>
</evidence>
<dbReference type="OrthoDB" id="5377312at2759"/>
<reference evidence="8 9" key="1">
    <citation type="submission" date="2016-10" db="EMBL/GenBank/DDBJ databases">
        <authorList>
            <person name="de Groot N.N."/>
        </authorList>
    </citation>
    <scope>NUCLEOTIDE SEQUENCE [LARGE SCALE GENOMIC DNA]</scope>
    <source>
        <strain evidence="6 9">CBS 141442</strain>
        <strain evidence="7 8">PYCC 4715</strain>
    </source>
</reference>
<evidence type="ECO:0000313" key="8">
    <source>
        <dbReference type="Proteomes" id="UP000182259"/>
    </source>
</evidence>
<evidence type="ECO:0000313" key="7">
    <source>
        <dbReference type="EMBL" id="SGZ52733.1"/>
    </source>
</evidence>
<feature type="compositionally biased region" description="Acidic residues" evidence="5">
    <location>
        <begin position="200"/>
        <end position="215"/>
    </location>
</feature>
<keyword evidence="9" id="KW-1185">Reference proteome</keyword>
<dbReference type="GO" id="GO:0005666">
    <property type="term" value="C:RNA polymerase III complex"/>
    <property type="evidence" value="ECO:0007669"/>
    <property type="project" value="UniProtKB-UniRule"/>
</dbReference>
<dbReference type="PANTHER" id="PTHR15367:SF2">
    <property type="entry name" value="DNA-DIRECTED RNA POLYMERASE III SUBUNIT"/>
    <property type="match status" value="1"/>
</dbReference>
<dbReference type="Proteomes" id="UP000182334">
    <property type="component" value="Chromosome III"/>
</dbReference>
<dbReference type="AlphaFoldDB" id="A0A1L0G8F3"/>
<dbReference type="InterPro" id="IPR024661">
    <property type="entry name" value="RNA_pol_III_Rpc31"/>
</dbReference>
<evidence type="ECO:0000256" key="2">
    <source>
        <dbReference type="ARBA" id="ARBA00008352"/>
    </source>
</evidence>
<comment type="subunit">
    <text evidence="4">Component of the RNA polymerase III (Pol III) complex.</text>
</comment>
<proteinExistence type="inferred from homology"/>
<dbReference type="EMBL" id="LT635765">
    <property type="protein sequence ID" value="SGZ52733.1"/>
    <property type="molecule type" value="Genomic_DNA"/>
</dbReference>
<evidence type="ECO:0000256" key="1">
    <source>
        <dbReference type="ARBA" id="ARBA00004123"/>
    </source>
</evidence>
<dbReference type="PANTHER" id="PTHR15367">
    <property type="entry name" value="DNA-DIRECTED RNA POLYMERASE III"/>
    <property type="match status" value="1"/>
</dbReference>
<dbReference type="Pfam" id="PF11705">
    <property type="entry name" value="RNA_pol_3_Rpc31"/>
    <property type="match status" value="1"/>
</dbReference>
<evidence type="ECO:0000313" key="6">
    <source>
        <dbReference type="EMBL" id="SGZ51132.1"/>
    </source>
</evidence>
<comment type="similarity">
    <text evidence="2 4">Belongs to the eukaryotic RPC7 RNA polymerase subunit family.</text>
</comment>
<dbReference type="Proteomes" id="UP000182259">
    <property type="component" value="Chromosome II"/>
</dbReference>
<accession>A0A1L0G8F3</accession>
<dbReference type="EMBL" id="LT635758">
    <property type="protein sequence ID" value="SGZ51132.1"/>
    <property type="molecule type" value="Genomic_DNA"/>
</dbReference>
<dbReference type="GO" id="GO:0006383">
    <property type="term" value="P:transcription by RNA polymerase III"/>
    <property type="evidence" value="ECO:0007669"/>
    <property type="project" value="UniProtKB-UniRule"/>
</dbReference>
<evidence type="ECO:0000313" key="9">
    <source>
        <dbReference type="Proteomes" id="UP000182334"/>
    </source>
</evidence>
<sequence>MSFRNKSSGRVLLPFGLDYSDVLSQGQATEKPRLELPVHGPLAPYEQNAAKQAVAFAKLMYDGPFYTGSPEDEGVSSSADSIQRYSDRYKKVKKVGRSIDEYPYQLEFFPEELYSVMGISKKKKKLLLSSYKVDGGLTEFNGNEAEDTAQSMLEKLKSLAEDLDADPSQQNEEEAEEDDFDDEFEEDDDDDYNAEKYFDGGDDDMGDDGDDEAAF</sequence>